<sequence>MNLNVTDQSIKVHPKTTYLSPNELTQLRNVETDAVSAGLKRTLPQNTEEEKRELENLYDQLQKQLSKPRIERLAGRAVGQWDPSFKAVRVVRKDGKFGTFGYSAKGEHYLEYYEAMFLLEVNRLQLEYNSRILSIEQSYLLLMGEEKSGKFQEYLVYSHFTRVGYILVKHQNINFPKYQVETPEDCVWAIFEAELQHESVPDYVKKSLYYSKIKQQFDQIRNDIKQQHNKQDHPTADSNGGQDVLMDFANKKAINLKRKAQDDQREYYDNWNRAKRGRYSNTKIFKGSLVDFLKDEVEYKRFKEQFEKFDIVPLTSYADEEDAEDELAEEHGLNISFDVYLHNEGFRKSSPHLPNFRIVILQAEQKFPNHREMYCTYRKQLNAVPLLLVTVNESKQIQAFLYYFS</sequence>
<dbReference type="EnsemblMetazoa" id="SCAU012116-RA">
    <property type="protein sequence ID" value="SCAU012116-PA"/>
    <property type="gene ID" value="SCAU012116"/>
</dbReference>
<dbReference type="InterPro" id="IPR024337">
    <property type="entry name" value="tRNA_splic_suSen54"/>
</dbReference>
<reference evidence="6" key="1">
    <citation type="submission" date="2015-05" db="EMBL/GenBank/DDBJ databases">
        <authorList>
            <person name="Wilson R.K."/>
            <person name="Warren W.C."/>
            <person name="Olafson P."/>
        </authorList>
    </citation>
    <scope>NUCLEOTIDE SEQUENCE [LARGE SCALE GENOMIC DNA]</scope>
    <source>
        <strain evidence="6">USDA</strain>
    </source>
</reference>
<dbReference type="InterPro" id="IPR024336">
    <property type="entry name" value="tRNA_splic_suSen54_N"/>
</dbReference>
<dbReference type="KEGG" id="scac:106083983"/>
<evidence type="ECO:0000256" key="2">
    <source>
        <dbReference type="ARBA" id="ARBA00022694"/>
    </source>
</evidence>
<comment type="similarity">
    <text evidence="1">Belongs to the SEN54 family.</text>
</comment>
<name>A0A1I8PY13_STOCA</name>
<evidence type="ECO:0000313" key="6">
    <source>
        <dbReference type="Proteomes" id="UP000095300"/>
    </source>
</evidence>
<dbReference type="OrthoDB" id="408683at2759"/>
<evidence type="ECO:0000313" key="5">
    <source>
        <dbReference type="EnsemblMetazoa" id="SCAU012116-PA"/>
    </source>
</evidence>
<keyword evidence="3" id="KW-0175">Coiled coil</keyword>
<keyword evidence="2" id="KW-0819">tRNA processing</keyword>
<dbReference type="GO" id="GO:0000214">
    <property type="term" value="C:tRNA-intron endonuclease complex"/>
    <property type="evidence" value="ECO:0007669"/>
    <property type="project" value="TreeGrafter"/>
</dbReference>
<evidence type="ECO:0000259" key="4">
    <source>
        <dbReference type="Pfam" id="PF12928"/>
    </source>
</evidence>
<dbReference type="PANTHER" id="PTHR21027:SF1">
    <property type="entry name" value="TRNA-SPLICING ENDONUCLEASE SUBUNIT SEN54"/>
    <property type="match status" value="1"/>
</dbReference>
<reference evidence="5" key="2">
    <citation type="submission" date="2020-05" db="UniProtKB">
        <authorList>
            <consortium name="EnsemblMetazoa"/>
        </authorList>
    </citation>
    <scope>IDENTIFICATION</scope>
    <source>
        <strain evidence="5">USDA</strain>
    </source>
</reference>
<evidence type="ECO:0000256" key="3">
    <source>
        <dbReference type="SAM" id="Coils"/>
    </source>
</evidence>
<dbReference type="PANTHER" id="PTHR21027">
    <property type="entry name" value="TRNA-SPLICING ENDONUCLEASE SUBUNIT SEN54"/>
    <property type="match status" value="1"/>
</dbReference>
<keyword evidence="6" id="KW-1185">Reference proteome</keyword>
<gene>
    <name evidence="5" type="primary">106083983</name>
</gene>
<organism evidence="5 6">
    <name type="scientific">Stomoxys calcitrans</name>
    <name type="common">Stable fly</name>
    <name type="synonym">Conops calcitrans</name>
    <dbReference type="NCBI Taxonomy" id="35570"/>
    <lineage>
        <taxon>Eukaryota</taxon>
        <taxon>Metazoa</taxon>
        <taxon>Ecdysozoa</taxon>
        <taxon>Arthropoda</taxon>
        <taxon>Hexapoda</taxon>
        <taxon>Insecta</taxon>
        <taxon>Pterygota</taxon>
        <taxon>Neoptera</taxon>
        <taxon>Endopterygota</taxon>
        <taxon>Diptera</taxon>
        <taxon>Brachycera</taxon>
        <taxon>Muscomorpha</taxon>
        <taxon>Muscoidea</taxon>
        <taxon>Muscidae</taxon>
        <taxon>Stomoxys</taxon>
    </lineage>
</organism>
<dbReference type="AlphaFoldDB" id="A0A1I8PY13"/>
<feature type="domain" description="tRNA-splicing endonuclease subunit Sen54 N-terminal" evidence="4">
    <location>
        <begin position="64"/>
        <end position="127"/>
    </location>
</feature>
<dbReference type="VEuPathDB" id="VectorBase:SCAU012116"/>
<dbReference type="Pfam" id="PF12928">
    <property type="entry name" value="tRNA_int_end_N2"/>
    <property type="match status" value="1"/>
</dbReference>
<dbReference type="EnsemblMetazoa" id="SCAU012116-RC">
    <property type="protein sequence ID" value="SCAU012116-PC"/>
    <property type="gene ID" value="SCAU012116"/>
</dbReference>
<proteinExistence type="inferred from homology"/>
<protein>
    <recommendedName>
        <fullName evidence="4">tRNA-splicing endonuclease subunit Sen54 N-terminal domain-containing protein</fullName>
    </recommendedName>
</protein>
<dbReference type="GO" id="GO:0000379">
    <property type="term" value="P:tRNA-type intron splice site recognition and cleavage"/>
    <property type="evidence" value="ECO:0007669"/>
    <property type="project" value="TreeGrafter"/>
</dbReference>
<evidence type="ECO:0000256" key="1">
    <source>
        <dbReference type="ARBA" id="ARBA00005736"/>
    </source>
</evidence>
<dbReference type="STRING" id="35570.A0A1I8PY13"/>
<dbReference type="Proteomes" id="UP000095300">
    <property type="component" value="Unassembled WGS sequence"/>
</dbReference>
<accession>A0A1I8PY13</accession>
<feature type="coiled-coil region" evidence="3">
    <location>
        <begin position="210"/>
        <end position="266"/>
    </location>
</feature>